<evidence type="ECO:0000313" key="3">
    <source>
        <dbReference type="Proteomes" id="UP000228614"/>
    </source>
</evidence>
<feature type="transmembrane region" description="Helical" evidence="1">
    <location>
        <begin position="64"/>
        <end position="81"/>
    </location>
</feature>
<dbReference type="Proteomes" id="UP000228614">
    <property type="component" value="Unassembled WGS sequence"/>
</dbReference>
<dbReference type="PANTHER" id="PTHR31446:SF29">
    <property type="entry name" value="ACID PHOSPHATASE_VANADIUM-DEPENDENT HALOPEROXIDASE-RELATED PROTEIN"/>
    <property type="match status" value="1"/>
</dbReference>
<dbReference type="PANTHER" id="PTHR31446">
    <property type="entry name" value="ACID PHOSPHATASE/VANADIUM-DEPENDENT HALOPEROXIDASE-RELATED PROTEIN"/>
    <property type="match status" value="1"/>
</dbReference>
<reference evidence="3" key="1">
    <citation type="submission" date="2017-09" db="EMBL/GenBank/DDBJ databases">
        <title>Depth-based differentiation of microbial function through sediment-hosted aquifers and enrichment of novel symbionts in the deep terrestrial subsurface.</title>
        <authorList>
            <person name="Probst A.J."/>
            <person name="Ladd B."/>
            <person name="Jarett J.K."/>
            <person name="Geller-Mcgrath D.E."/>
            <person name="Sieber C.M.K."/>
            <person name="Emerson J.B."/>
            <person name="Anantharaman K."/>
            <person name="Thomas B.C."/>
            <person name="Malmstrom R."/>
            <person name="Stieglmeier M."/>
            <person name="Klingl A."/>
            <person name="Woyke T."/>
            <person name="Ryan C.M."/>
            <person name="Banfield J.F."/>
        </authorList>
    </citation>
    <scope>NUCLEOTIDE SEQUENCE [LARGE SCALE GENOMIC DNA]</scope>
</reference>
<accession>A0A2H0V7L8</accession>
<keyword evidence="1" id="KW-0812">Transmembrane</keyword>
<evidence type="ECO:0000313" key="2">
    <source>
        <dbReference type="EMBL" id="PIR95058.1"/>
    </source>
</evidence>
<dbReference type="EMBL" id="PFAN01000045">
    <property type="protein sequence ID" value="PIR95058.1"/>
    <property type="molecule type" value="Genomic_DNA"/>
</dbReference>
<protein>
    <recommendedName>
        <fullName evidence="4">Acid phosphatase</fullName>
    </recommendedName>
</protein>
<dbReference type="AlphaFoldDB" id="A0A2H0V7L8"/>
<feature type="transmembrane region" description="Helical" evidence="1">
    <location>
        <begin position="123"/>
        <end position="143"/>
    </location>
</feature>
<keyword evidence="1" id="KW-1133">Transmembrane helix</keyword>
<sequence>MYLIIILPLVAAALAEVLKFLIPQNKRSFSLKNLFSYSGMPSGHAAIVSSLMTIVGLREGIDSTFFGLSFVFAVIVLRDAIGLRKYLGMHGKVLNILVKDLKEDDVLTEHYPRLLENIGHTNLQVFAGLFVGILTSIVGYIIFK</sequence>
<organism evidence="2 3">
    <name type="scientific">Candidatus Falkowbacteria bacterium CG10_big_fil_rev_8_21_14_0_10_37_6</name>
    <dbReference type="NCBI Taxonomy" id="1974563"/>
    <lineage>
        <taxon>Bacteria</taxon>
        <taxon>Candidatus Falkowiibacteriota</taxon>
    </lineage>
</organism>
<dbReference type="InterPro" id="IPR003832">
    <property type="entry name" value="DUF212"/>
</dbReference>
<name>A0A2H0V7L8_9BACT</name>
<comment type="caution">
    <text evidence="2">The sequence shown here is derived from an EMBL/GenBank/DDBJ whole genome shotgun (WGS) entry which is preliminary data.</text>
</comment>
<evidence type="ECO:0008006" key="4">
    <source>
        <dbReference type="Google" id="ProtNLM"/>
    </source>
</evidence>
<gene>
    <name evidence="2" type="ORF">COT95_00775</name>
</gene>
<dbReference type="Pfam" id="PF02681">
    <property type="entry name" value="DUF212"/>
    <property type="match status" value="1"/>
</dbReference>
<keyword evidence="1" id="KW-0472">Membrane</keyword>
<proteinExistence type="predicted"/>
<evidence type="ECO:0000256" key="1">
    <source>
        <dbReference type="SAM" id="Phobius"/>
    </source>
</evidence>
<feature type="transmembrane region" description="Helical" evidence="1">
    <location>
        <begin position="39"/>
        <end position="57"/>
    </location>
</feature>